<proteinExistence type="predicted"/>
<feature type="signal peptide" evidence="1">
    <location>
        <begin position="1"/>
        <end position="16"/>
    </location>
</feature>
<evidence type="ECO:0008006" key="4">
    <source>
        <dbReference type="Google" id="ProtNLM"/>
    </source>
</evidence>
<name>A0A3G2T017_9GAMM</name>
<evidence type="ECO:0000256" key="1">
    <source>
        <dbReference type="SAM" id="SignalP"/>
    </source>
</evidence>
<protein>
    <recommendedName>
        <fullName evidence="4">Lipoprotein</fullName>
    </recommendedName>
</protein>
<feature type="chain" id="PRO_5018077440" description="Lipoprotein" evidence="1">
    <location>
        <begin position="17"/>
        <end position="410"/>
    </location>
</feature>
<gene>
    <name evidence="2" type="ORF">CDG68_07215</name>
</gene>
<evidence type="ECO:0000313" key="3">
    <source>
        <dbReference type="Proteomes" id="UP000279962"/>
    </source>
</evidence>
<dbReference type="EMBL" id="CP033133">
    <property type="protein sequence ID" value="AYO53451.1"/>
    <property type="molecule type" value="Genomic_DNA"/>
</dbReference>
<sequence>MKKIAVSSLLSMFVLAGCGGSDHSDSSKVDNDSSYLIVKGNGISETMKFDESKLEYTIVATGNQPISLGSFNAIGEVYPAFTNVEFNKDNKAKLTMAYIKAGINQAKLVICFPNFNCSLNSTYSITDLNQKKKIQVTLVDAPNQFYMGDSSHQITDLSELKKVTVSGKLNYYSESNWPIFQSNRFPAIPIQGKIIFDKDEYQIQRYEEVDSTYENQVLRTERSLILKNGDKSIFLTIIKTYNTTSENDITIVISTDTDTYRITDLPNEIWSTSTQGLQLNLNSLELKNSNDQMKILSSNAFVPFDQSNLILNNMNKLSLINSNVQAYTRNDQKLYELGFKEQGNLTIIQEFKGHLSATLTQGETTYHCGDRNTACTGLTVDNSKQNFTFNNVKIGSNTINGTYYFAGVFE</sequence>
<dbReference type="RefSeq" id="WP_087552871.1">
    <property type="nucleotide sequence ID" value="NZ_CP033133.1"/>
</dbReference>
<keyword evidence="1" id="KW-0732">Signal</keyword>
<reference evidence="2 3" key="1">
    <citation type="submission" date="2018-10" db="EMBL/GenBank/DDBJ databases">
        <title>The complete genome of Acinetobacter wuhouensis strain WCHAW010062.</title>
        <authorList>
            <person name="Hu Y."/>
            <person name="Long H."/>
            <person name="Feng Y."/>
            <person name="Zong Z."/>
        </authorList>
    </citation>
    <scope>NUCLEOTIDE SEQUENCE [LARGE SCALE GENOMIC DNA]</scope>
    <source>
        <strain evidence="2 3">WCHAW010062</strain>
    </source>
</reference>
<dbReference type="AlphaFoldDB" id="A0A3G2T017"/>
<organism evidence="2 3">
    <name type="scientific">Acinetobacter wuhouensis</name>
    <dbReference type="NCBI Taxonomy" id="1879050"/>
    <lineage>
        <taxon>Bacteria</taxon>
        <taxon>Pseudomonadati</taxon>
        <taxon>Pseudomonadota</taxon>
        <taxon>Gammaproteobacteria</taxon>
        <taxon>Moraxellales</taxon>
        <taxon>Moraxellaceae</taxon>
        <taxon>Acinetobacter</taxon>
    </lineage>
</organism>
<dbReference type="PROSITE" id="PS51257">
    <property type="entry name" value="PROKAR_LIPOPROTEIN"/>
    <property type="match status" value="1"/>
</dbReference>
<dbReference type="Proteomes" id="UP000279962">
    <property type="component" value="Chromosome"/>
</dbReference>
<evidence type="ECO:0000313" key="2">
    <source>
        <dbReference type="EMBL" id="AYO53451.1"/>
    </source>
</evidence>
<accession>A0A3G2T017</accession>